<evidence type="ECO:0000313" key="8">
    <source>
        <dbReference type="Proteomes" id="UP000002586"/>
    </source>
</evidence>
<dbReference type="InterPro" id="IPR044304">
    <property type="entry name" value="NUBPL-like"/>
</dbReference>
<keyword evidence="1 6" id="KW-0479">Metal-binding</keyword>
<dbReference type="PANTHER" id="PTHR42961">
    <property type="entry name" value="IRON-SULFUR PROTEIN NUBPL"/>
    <property type="match status" value="1"/>
</dbReference>
<dbReference type="InterPro" id="IPR027417">
    <property type="entry name" value="P-loop_NTPase"/>
</dbReference>
<dbReference type="HOGENOM" id="CLU_024839_0_0_5"/>
<evidence type="ECO:0000256" key="4">
    <source>
        <dbReference type="ARBA" id="ARBA00023004"/>
    </source>
</evidence>
<keyword evidence="6" id="KW-0378">Hydrolase</keyword>
<evidence type="ECO:0000256" key="3">
    <source>
        <dbReference type="ARBA" id="ARBA00022840"/>
    </source>
</evidence>
<comment type="function">
    <text evidence="6">Binds and transfers iron-sulfur (Fe-S) clusters to target apoproteins. Can hydrolyze ATP.</text>
</comment>
<dbReference type="GO" id="GO:0016226">
    <property type="term" value="P:iron-sulfur cluster assembly"/>
    <property type="evidence" value="ECO:0007669"/>
    <property type="project" value="InterPro"/>
</dbReference>
<dbReference type="RefSeq" id="WP_011712073.1">
    <property type="nucleotide sequence ID" value="NC_008576.1"/>
</dbReference>
<dbReference type="GO" id="GO:0140663">
    <property type="term" value="F:ATP-dependent FeS chaperone activity"/>
    <property type="evidence" value="ECO:0007669"/>
    <property type="project" value="InterPro"/>
</dbReference>
<gene>
    <name evidence="7" type="ordered locus">Mmc1_0377</name>
</gene>
<dbReference type="TCDB" id="3.A.1.132.3">
    <property type="family name" value="the atp-binding cassette (abc) superfamily"/>
</dbReference>
<keyword evidence="4 6" id="KW-0408">Iron</keyword>
<organism evidence="7 8">
    <name type="scientific">Magnetococcus marinus (strain ATCC BAA-1437 / JCM 17883 / MC-1)</name>
    <dbReference type="NCBI Taxonomy" id="156889"/>
    <lineage>
        <taxon>Bacteria</taxon>
        <taxon>Pseudomonadati</taxon>
        <taxon>Pseudomonadota</taxon>
        <taxon>Magnetococcia</taxon>
        <taxon>Magnetococcales</taxon>
        <taxon>Magnetococcaceae</taxon>
        <taxon>Magnetococcus</taxon>
    </lineage>
</organism>
<feature type="binding site" evidence="6">
    <location>
        <begin position="98"/>
        <end position="105"/>
    </location>
    <ligand>
        <name>ATP</name>
        <dbReference type="ChEBI" id="CHEBI:30616"/>
    </ligand>
</feature>
<dbReference type="InterPro" id="IPR000808">
    <property type="entry name" value="Mrp-like_CS"/>
</dbReference>
<dbReference type="KEGG" id="mgm:Mmc1_0377"/>
<dbReference type="GO" id="GO:0046872">
    <property type="term" value="F:metal ion binding"/>
    <property type="evidence" value="ECO:0007669"/>
    <property type="project" value="UniProtKB-KW"/>
</dbReference>
<dbReference type="OrthoDB" id="9809679at2"/>
<dbReference type="EMBL" id="CP000471">
    <property type="protein sequence ID" value="ABK42903.1"/>
    <property type="molecule type" value="Genomic_DNA"/>
</dbReference>
<protein>
    <recommendedName>
        <fullName evidence="6">Iron-sulfur cluster carrier protein</fullName>
    </recommendedName>
</protein>
<dbReference type="GO" id="GO:0051539">
    <property type="term" value="F:4 iron, 4 sulfur cluster binding"/>
    <property type="evidence" value="ECO:0007669"/>
    <property type="project" value="TreeGrafter"/>
</dbReference>
<dbReference type="Pfam" id="PF10609">
    <property type="entry name" value="ParA"/>
    <property type="match status" value="1"/>
</dbReference>
<dbReference type="AlphaFoldDB" id="A0L4L0"/>
<dbReference type="FunFam" id="3.40.50.300:FF:001119">
    <property type="entry name" value="Iron-sulfur cluster carrier protein"/>
    <property type="match status" value="1"/>
</dbReference>
<dbReference type="GO" id="GO:0005524">
    <property type="term" value="F:ATP binding"/>
    <property type="evidence" value="ECO:0007669"/>
    <property type="project" value="UniProtKB-UniRule"/>
</dbReference>
<reference evidence="7 8" key="2">
    <citation type="journal article" date="2012" name="Int. J. Syst. Evol. Microbiol.">
        <title>Magnetococcus marinus gen. nov., sp. nov., a marine, magnetotactic bacterium that represents a novel lineage (Magnetococcaceae fam. nov.; Magnetococcales ord. nov.) at the base of the Alphaproteobacteria.</title>
        <authorList>
            <person name="Bazylinski D.A."/>
            <person name="Williams T.J."/>
            <person name="Lefevre C.T."/>
            <person name="Berg R.J."/>
            <person name="Zhang C.L."/>
            <person name="Bowser S.S."/>
            <person name="Dean A.J."/>
            <person name="Beveridge T.J."/>
        </authorList>
    </citation>
    <scope>NUCLEOTIDE SEQUENCE [LARGE SCALE GENOMIC DNA]</scope>
    <source>
        <strain evidence="8">ATCC BAA-1437 / JCM 17883 / MC-1</strain>
    </source>
</reference>
<evidence type="ECO:0000313" key="7">
    <source>
        <dbReference type="EMBL" id="ABK42903.1"/>
    </source>
</evidence>
<keyword evidence="3 6" id="KW-0067">ATP-binding</keyword>
<name>A0L4L0_MAGMM</name>
<dbReference type="InterPro" id="IPR033756">
    <property type="entry name" value="YlxH/NBP35"/>
</dbReference>
<dbReference type="GO" id="GO:0016887">
    <property type="term" value="F:ATP hydrolysis activity"/>
    <property type="evidence" value="ECO:0007669"/>
    <property type="project" value="UniProtKB-UniRule"/>
</dbReference>
<evidence type="ECO:0000256" key="6">
    <source>
        <dbReference type="HAMAP-Rule" id="MF_02040"/>
    </source>
</evidence>
<dbReference type="Gene3D" id="3.40.50.300">
    <property type="entry name" value="P-loop containing nucleotide triphosphate hydrolases"/>
    <property type="match status" value="1"/>
</dbReference>
<comment type="similarity">
    <text evidence="6">Belongs to the Mrp/NBP35 ATP-binding proteins family.</text>
</comment>
<evidence type="ECO:0000256" key="5">
    <source>
        <dbReference type="ARBA" id="ARBA00023014"/>
    </source>
</evidence>
<comment type="subunit">
    <text evidence="6">Homodimer.</text>
</comment>
<dbReference type="STRING" id="156889.Mmc1_0377"/>
<dbReference type="CDD" id="cd02037">
    <property type="entry name" value="Mrp_NBP35"/>
    <property type="match status" value="1"/>
</dbReference>
<reference evidence="8" key="1">
    <citation type="journal article" date="2009" name="Appl. Environ. Microbiol.">
        <title>Complete genome sequence of the chemolithoautotrophic marine magnetotactic coccus strain MC-1.</title>
        <authorList>
            <person name="Schubbe S."/>
            <person name="Williams T.J."/>
            <person name="Xie G."/>
            <person name="Kiss H.E."/>
            <person name="Brettin T.S."/>
            <person name="Martinez D."/>
            <person name="Ross C.A."/>
            <person name="Schuler D."/>
            <person name="Cox B.L."/>
            <person name="Nealson K.H."/>
            <person name="Bazylinski D.A."/>
        </authorList>
    </citation>
    <scope>NUCLEOTIDE SEQUENCE [LARGE SCALE GENOMIC DNA]</scope>
    <source>
        <strain evidence="8">ATCC BAA-1437 / JCM 17883 / MC-1</strain>
    </source>
</reference>
<evidence type="ECO:0000256" key="1">
    <source>
        <dbReference type="ARBA" id="ARBA00022723"/>
    </source>
</evidence>
<keyword evidence="8" id="KW-1185">Reference proteome</keyword>
<evidence type="ECO:0000256" key="2">
    <source>
        <dbReference type="ARBA" id="ARBA00022741"/>
    </source>
</evidence>
<dbReference type="HAMAP" id="MF_02040">
    <property type="entry name" value="Mrp_NBP35"/>
    <property type="match status" value="1"/>
</dbReference>
<keyword evidence="2 6" id="KW-0547">Nucleotide-binding</keyword>
<dbReference type="InterPro" id="IPR019591">
    <property type="entry name" value="Mrp/NBP35_ATP-bd"/>
</dbReference>
<dbReference type="eggNOG" id="COG0489">
    <property type="taxonomic scope" value="Bacteria"/>
</dbReference>
<dbReference type="SUPFAM" id="SSF52540">
    <property type="entry name" value="P-loop containing nucleoside triphosphate hydrolases"/>
    <property type="match status" value="1"/>
</dbReference>
<dbReference type="PROSITE" id="PS01215">
    <property type="entry name" value="MRP"/>
    <property type="match status" value="1"/>
</dbReference>
<sequence>MAQRAAIVALFDQLQEPKLKWNINTLNLLQEVTLHEQHLRVVVHLITGDRQQRIAFEEQARQAIQAIHTGSLELIVAQAQVGTEGIQGVKRIILVASGKGGVGKSTVAVNLAVGLNLLGHKVGLMDADIYGPSVPTMLGCHDKPQVLPHEYLLPLQRHGIRFISTGSLVDPGKALDWRGPLVSGTLLQFITKTCWGELDYLIIDMPPGTGDAQLTIASKLKTHGVVLVTTPQEVAWGDVRRAIELFQKQQAPILGIVENMNHQVCTACGHQSHPLIHSQLPLPPGIVSLAQLPLAHEISQAGDAGVPLLLQESSSPAKAALLALAQRVAQCTAPTQEPA</sequence>
<keyword evidence="5 6" id="KW-0411">Iron-sulfur</keyword>
<dbReference type="PANTHER" id="PTHR42961:SF2">
    <property type="entry name" value="IRON-SULFUR PROTEIN NUBPL"/>
    <property type="match status" value="1"/>
</dbReference>
<accession>A0L4L0</accession>
<dbReference type="Proteomes" id="UP000002586">
    <property type="component" value="Chromosome"/>
</dbReference>
<proteinExistence type="inferred from homology"/>